<protein>
    <submittedName>
        <fullName evidence="9">MFS transporter</fullName>
    </submittedName>
</protein>
<dbReference type="PANTHER" id="PTHR42718:SF46">
    <property type="entry name" value="BLR6921 PROTEIN"/>
    <property type="match status" value="1"/>
</dbReference>
<feature type="transmembrane region" description="Helical" evidence="7">
    <location>
        <begin position="145"/>
        <end position="169"/>
    </location>
</feature>
<dbReference type="InterPro" id="IPR011701">
    <property type="entry name" value="MFS"/>
</dbReference>
<keyword evidence="10" id="KW-1185">Reference proteome</keyword>
<evidence type="ECO:0000256" key="4">
    <source>
        <dbReference type="ARBA" id="ARBA00022692"/>
    </source>
</evidence>
<sequence>MSTQTSTIIASRGSVRATFIAAFLSVTLAQTAYAVPGALNGAFAAEFHATGAGLTWITAIFEIGIVAFELTFGLLGDKFGRKKLMIAGSLMVVLGAALSALATDIAFMIFAQAVIGIGAGLLFPIGLAMVSALTPDRAKRSRVIATWAGFLSLGAVISPVMAGVTAQFFTIPGAEPGAPNEFSGWRVSYWIIAAVAVVLVAVSATTRDSSAPAGRRLDLPGQITFALGLIAVLYATVTAVDHGFGYWQVIAAYIIGVVLLVAFVIIELRSPSPLLHLELFRNRTYSTAAIVAVTGMFAFLAICFATSISMGALAQEPVWVIGVLFVVIQGPAFVLSPIVGRLIHSVAPRWLLTSGFALMAISGFWLSSYTIGVPARFGGTPWTDFLLPLLLLGVGFALTIGSITAVAINTVPEHQIGMASATTSLMRDLGFTLGPVVGSAIAFGVGASAFALPIVSVLQGTGIPPEAVEGLSHVPPLAWLSGWEGVVGQFAGEMSAAGAPAEAVEGAVASITAAQGDIMGLAGSSLGGGFSVVYIVAAFAAVGSAVLTLFLPSTKREQVIAE</sequence>
<dbReference type="InterPro" id="IPR036259">
    <property type="entry name" value="MFS_trans_sf"/>
</dbReference>
<dbReference type="InterPro" id="IPR020846">
    <property type="entry name" value="MFS_dom"/>
</dbReference>
<keyword evidence="5 7" id="KW-1133">Transmembrane helix</keyword>
<reference evidence="10" key="1">
    <citation type="journal article" date="2019" name="Int. J. Syst. Evol. Microbiol.">
        <title>The Global Catalogue of Microorganisms (GCM) 10K type strain sequencing project: providing services to taxonomists for standard genome sequencing and annotation.</title>
        <authorList>
            <consortium name="The Broad Institute Genomics Platform"/>
            <consortium name="The Broad Institute Genome Sequencing Center for Infectious Disease"/>
            <person name="Wu L."/>
            <person name="Ma J."/>
        </authorList>
    </citation>
    <scope>NUCLEOTIDE SEQUENCE [LARGE SCALE GENOMIC DNA]</scope>
    <source>
        <strain evidence="10">CCM 7640</strain>
    </source>
</reference>
<evidence type="ECO:0000256" key="6">
    <source>
        <dbReference type="ARBA" id="ARBA00023136"/>
    </source>
</evidence>
<evidence type="ECO:0000256" key="2">
    <source>
        <dbReference type="ARBA" id="ARBA00022448"/>
    </source>
</evidence>
<dbReference type="Pfam" id="PF07690">
    <property type="entry name" value="MFS_1"/>
    <property type="match status" value="1"/>
</dbReference>
<evidence type="ECO:0000313" key="10">
    <source>
        <dbReference type="Proteomes" id="UP000629365"/>
    </source>
</evidence>
<feature type="transmembrane region" description="Helical" evidence="7">
    <location>
        <begin position="109"/>
        <end position="133"/>
    </location>
</feature>
<feature type="domain" description="Major facilitator superfamily (MFS) profile" evidence="8">
    <location>
        <begin position="18"/>
        <end position="555"/>
    </location>
</feature>
<dbReference type="EMBL" id="BMCM01000001">
    <property type="protein sequence ID" value="GGD65688.1"/>
    <property type="molecule type" value="Genomic_DNA"/>
</dbReference>
<feature type="transmembrane region" description="Helical" evidence="7">
    <location>
        <begin position="350"/>
        <end position="373"/>
    </location>
</feature>
<comment type="subcellular location">
    <subcellularLocation>
        <location evidence="1">Cell membrane</location>
        <topology evidence="1">Multi-pass membrane protein</topology>
    </subcellularLocation>
</comment>
<keyword evidence="4 7" id="KW-0812">Transmembrane</keyword>
<feature type="transmembrane region" description="Helical" evidence="7">
    <location>
        <begin position="50"/>
        <end position="72"/>
    </location>
</feature>
<feature type="transmembrane region" description="Helical" evidence="7">
    <location>
        <begin position="318"/>
        <end position="338"/>
    </location>
</feature>
<feature type="transmembrane region" description="Helical" evidence="7">
    <location>
        <begin position="246"/>
        <end position="266"/>
    </location>
</feature>
<dbReference type="RefSeq" id="WP_188435112.1">
    <property type="nucleotide sequence ID" value="NZ_BMCM01000001.1"/>
</dbReference>
<accession>A0ABQ1RC97</accession>
<feature type="transmembrane region" description="Helical" evidence="7">
    <location>
        <begin position="219"/>
        <end position="240"/>
    </location>
</feature>
<evidence type="ECO:0000259" key="8">
    <source>
        <dbReference type="PROSITE" id="PS50850"/>
    </source>
</evidence>
<keyword evidence="2" id="KW-0813">Transport</keyword>
<dbReference type="Proteomes" id="UP000629365">
    <property type="component" value="Unassembled WGS sequence"/>
</dbReference>
<evidence type="ECO:0000256" key="3">
    <source>
        <dbReference type="ARBA" id="ARBA00022475"/>
    </source>
</evidence>
<feature type="transmembrane region" description="Helical" evidence="7">
    <location>
        <begin position="287"/>
        <end position="312"/>
    </location>
</feature>
<feature type="transmembrane region" description="Helical" evidence="7">
    <location>
        <begin position="429"/>
        <end position="455"/>
    </location>
</feature>
<keyword evidence="6 7" id="KW-0472">Membrane</keyword>
<dbReference type="Gene3D" id="1.20.1250.20">
    <property type="entry name" value="MFS general substrate transporter like domains"/>
    <property type="match status" value="2"/>
</dbReference>
<feature type="transmembrane region" description="Helical" evidence="7">
    <location>
        <begin position="531"/>
        <end position="551"/>
    </location>
</feature>
<feature type="transmembrane region" description="Helical" evidence="7">
    <location>
        <begin position="385"/>
        <end position="408"/>
    </location>
</feature>
<proteinExistence type="predicted"/>
<dbReference type="SUPFAM" id="SSF103473">
    <property type="entry name" value="MFS general substrate transporter"/>
    <property type="match status" value="1"/>
</dbReference>
<dbReference type="PANTHER" id="PTHR42718">
    <property type="entry name" value="MAJOR FACILITATOR SUPERFAMILY MULTIDRUG TRANSPORTER MFSC"/>
    <property type="match status" value="1"/>
</dbReference>
<organism evidence="9 10">
    <name type="scientific">Microbacterium murale</name>
    <dbReference type="NCBI Taxonomy" id="1081040"/>
    <lineage>
        <taxon>Bacteria</taxon>
        <taxon>Bacillati</taxon>
        <taxon>Actinomycetota</taxon>
        <taxon>Actinomycetes</taxon>
        <taxon>Micrococcales</taxon>
        <taxon>Microbacteriaceae</taxon>
        <taxon>Microbacterium</taxon>
    </lineage>
</organism>
<evidence type="ECO:0000256" key="1">
    <source>
        <dbReference type="ARBA" id="ARBA00004651"/>
    </source>
</evidence>
<gene>
    <name evidence="9" type="ORF">GCM10007269_06180</name>
</gene>
<name>A0ABQ1RC97_9MICO</name>
<keyword evidence="3" id="KW-1003">Cell membrane</keyword>
<feature type="transmembrane region" description="Helical" evidence="7">
    <location>
        <begin position="84"/>
        <end position="103"/>
    </location>
</feature>
<evidence type="ECO:0000256" key="5">
    <source>
        <dbReference type="ARBA" id="ARBA00022989"/>
    </source>
</evidence>
<comment type="caution">
    <text evidence="9">The sequence shown here is derived from an EMBL/GenBank/DDBJ whole genome shotgun (WGS) entry which is preliminary data.</text>
</comment>
<feature type="transmembrane region" description="Helical" evidence="7">
    <location>
        <begin position="189"/>
        <end position="207"/>
    </location>
</feature>
<evidence type="ECO:0000256" key="7">
    <source>
        <dbReference type="SAM" id="Phobius"/>
    </source>
</evidence>
<evidence type="ECO:0000313" key="9">
    <source>
        <dbReference type="EMBL" id="GGD65688.1"/>
    </source>
</evidence>
<dbReference type="PROSITE" id="PS50850">
    <property type="entry name" value="MFS"/>
    <property type="match status" value="1"/>
</dbReference>